<dbReference type="EMBL" id="FNRK01000002">
    <property type="protein sequence ID" value="SEA02214.1"/>
    <property type="molecule type" value="Genomic_DNA"/>
</dbReference>
<evidence type="ECO:0000256" key="3">
    <source>
        <dbReference type="ARBA" id="ARBA00023163"/>
    </source>
</evidence>
<name>A0A1H3XUD6_9FIRM</name>
<dbReference type="RefSeq" id="WP_090304556.1">
    <property type="nucleotide sequence ID" value="NZ_FNRK01000002.1"/>
</dbReference>
<evidence type="ECO:0000313" key="6">
    <source>
        <dbReference type="Proteomes" id="UP000199394"/>
    </source>
</evidence>
<keyword evidence="3" id="KW-0804">Transcription</keyword>
<sequence length="113" mass="12916">MAQIKENYSCALQLSNDLIGGKWKLRILWHVLKGENRFSSLLKGIPDITEKVLATQLKEMEQQGLLDRKIERSKPLKVTYTTTPNAESLIPIVYALCDFARAYAQENHVIIED</sequence>
<dbReference type="InterPro" id="IPR036388">
    <property type="entry name" value="WH-like_DNA-bd_sf"/>
</dbReference>
<dbReference type="Gene3D" id="1.10.10.10">
    <property type="entry name" value="Winged helix-like DNA-binding domain superfamily/Winged helix DNA-binding domain"/>
    <property type="match status" value="1"/>
</dbReference>
<keyword evidence="2 5" id="KW-0238">DNA-binding</keyword>
<evidence type="ECO:0000313" key="5">
    <source>
        <dbReference type="EMBL" id="SEA02214.1"/>
    </source>
</evidence>
<organism evidence="5 6">
    <name type="scientific">Eubacterium aggregans</name>
    <dbReference type="NCBI Taxonomy" id="81409"/>
    <lineage>
        <taxon>Bacteria</taxon>
        <taxon>Bacillati</taxon>
        <taxon>Bacillota</taxon>
        <taxon>Clostridia</taxon>
        <taxon>Eubacteriales</taxon>
        <taxon>Eubacteriaceae</taxon>
        <taxon>Eubacterium</taxon>
    </lineage>
</organism>
<keyword evidence="6" id="KW-1185">Reference proteome</keyword>
<reference evidence="5 6" key="1">
    <citation type="submission" date="2016-10" db="EMBL/GenBank/DDBJ databases">
        <authorList>
            <person name="de Groot N.N."/>
        </authorList>
    </citation>
    <scope>NUCLEOTIDE SEQUENCE [LARGE SCALE GENOMIC DNA]</scope>
    <source>
        <strain evidence="5 6">SR12</strain>
    </source>
</reference>
<accession>A0A1H3XUD6</accession>
<dbReference type="InterPro" id="IPR002577">
    <property type="entry name" value="HTH_HxlR"/>
</dbReference>
<protein>
    <submittedName>
        <fullName evidence="5">DNA-binding transcriptional regulator, HxlR family</fullName>
    </submittedName>
</protein>
<dbReference type="OrthoDB" id="9791143at2"/>
<dbReference type="InterPro" id="IPR036390">
    <property type="entry name" value="WH_DNA-bd_sf"/>
</dbReference>
<dbReference type="PROSITE" id="PS51118">
    <property type="entry name" value="HTH_HXLR"/>
    <property type="match status" value="1"/>
</dbReference>
<dbReference type="AlphaFoldDB" id="A0A1H3XUD6"/>
<dbReference type="STRING" id="81409.SAMN04515656_102185"/>
<dbReference type="PANTHER" id="PTHR33204">
    <property type="entry name" value="TRANSCRIPTIONAL REGULATOR, MARR FAMILY"/>
    <property type="match status" value="1"/>
</dbReference>
<keyword evidence="1" id="KW-0805">Transcription regulation</keyword>
<dbReference type="Pfam" id="PF01638">
    <property type="entry name" value="HxlR"/>
    <property type="match status" value="1"/>
</dbReference>
<dbReference type="Proteomes" id="UP000199394">
    <property type="component" value="Unassembled WGS sequence"/>
</dbReference>
<feature type="domain" description="HTH hxlR-type" evidence="4">
    <location>
        <begin position="10"/>
        <end position="108"/>
    </location>
</feature>
<evidence type="ECO:0000256" key="1">
    <source>
        <dbReference type="ARBA" id="ARBA00023015"/>
    </source>
</evidence>
<dbReference type="SUPFAM" id="SSF46785">
    <property type="entry name" value="Winged helix' DNA-binding domain"/>
    <property type="match status" value="1"/>
</dbReference>
<proteinExistence type="predicted"/>
<dbReference type="PANTHER" id="PTHR33204:SF29">
    <property type="entry name" value="TRANSCRIPTIONAL REGULATOR"/>
    <property type="match status" value="1"/>
</dbReference>
<evidence type="ECO:0000259" key="4">
    <source>
        <dbReference type="PROSITE" id="PS51118"/>
    </source>
</evidence>
<dbReference type="GO" id="GO:0003677">
    <property type="term" value="F:DNA binding"/>
    <property type="evidence" value="ECO:0007669"/>
    <property type="project" value="UniProtKB-KW"/>
</dbReference>
<gene>
    <name evidence="5" type="ORF">SAMN04515656_102185</name>
</gene>
<evidence type="ECO:0000256" key="2">
    <source>
        <dbReference type="ARBA" id="ARBA00023125"/>
    </source>
</evidence>